<reference evidence="1 2" key="1">
    <citation type="submission" date="2016-06" db="EMBL/GenBank/DDBJ databases">
        <title>Comparative genomics of the ectomycorrhizal sister species Rhizopogon vinicolor and Rhizopogon vesiculosus (Basidiomycota: Boletales) reveals a divergence of the mating type B locus.</title>
        <authorList>
            <consortium name="DOE Joint Genome Institute"/>
            <person name="Mujic A.B."/>
            <person name="Kuo A."/>
            <person name="Tritt A."/>
            <person name="Lipzen A."/>
            <person name="Chen C."/>
            <person name="Johnson J."/>
            <person name="Sharma A."/>
            <person name="Barry K."/>
            <person name="Grigoriev I.V."/>
            <person name="Spatafora J.W."/>
        </authorList>
    </citation>
    <scope>NUCLEOTIDE SEQUENCE [LARGE SCALE GENOMIC DNA]</scope>
    <source>
        <strain evidence="1 2">AM-OR11-026</strain>
    </source>
</reference>
<dbReference type="AlphaFoldDB" id="A0A1B7N9M5"/>
<name>A0A1B7N9M5_9AGAM</name>
<proteinExistence type="predicted"/>
<dbReference type="OrthoDB" id="2266637at2759"/>
<feature type="non-terminal residue" evidence="1">
    <location>
        <position position="1"/>
    </location>
</feature>
<evidence type="ECO:0000313" key="1">
    <source>
        <dbReference type="EMBL" id="OAX41550.1"/>
    </source>
</evidence>
<dbReference type="InParanoid" id="A0A1B7N9M5"/>
<dbReference type="STRING" id="1314800.A0A1B7N9M5"/>
<accession>A0A1B7N9M5</accession>
<evidence type="ECO:0000313" key="2">
    <source>
        <dbReference type="Proteomes" id="UP000092154"/>
    </source>
</evidence>
<sequence length="55" mass="6406">FSTIKVRIRRNRDYVRGELMGEPTCDPYQLLWDAVFATVTPEKARGWFAHSGYLS</sequence>
<dbReference type="EMBL" id="KV448177">
    <property type="protein sequence ID" value="OAX41550.1"/>
    <property type="molecule type" value="Genomic_DNA"/>
</dbReference>
<organism evidence="1 2">
    <name type="scientific">Rhizopogon vinicolor AM-OR11-026</name>
    <dbReference type="NCBI Taxonomy" id="1314800"/>
    <lineage>
        <taxon>Eukaryota</taxon>
        <taxon>Fungi</taxon>
        <taxon>Dikarya</taxon>
        <taxon>Basidiomycota</taxon>
        <taxon>Agaricomycotina</taxon>
        <taxon>Agaricomycetes</taxon>
        <taxon>Agaricomycetidae</taxon>
        <taxon>Boletales</taxon>
        <taxon>Suillineae</taxon>
        <taxon>Rhizopogonaceae</taxon>
        <taxon>Rhizopogon</taxon>
    </lineage>
</organism>
<dbReference type="Proteomes" id="UP000092154">
    <property type="component" value="Unassembled WGS sequence"/>
</dbReference>
<protein>
    <submittedName>
        <fullName evidence="1">Uncharacterized protein</fullName>
    </submittedName>
</protein>
<keyword evidence="2" id="KW-1185">Reference proteome</keyword>
<gene>
    <name evidence="1" type="ORF">K503DRAFT_685144</name>
</gene>